<protein>
    <submittedName>
        <fullName evidence="1">Uncharacterized protein</fullName>
    </submittedName>
</protein>
<gene>
    <name evidence="1" type="ORF">A2917_00895</name>
</gene>
<proteinExistence type="predicted"/>
<comment type="caution">
    <text evidence="1">The sequence shown here is derived from an EMBL/GenBank/DDBJ whole genome shotgun (WGS) entry which is preliminary data.</text>
</comment>
<evidence type="ECO:0000313" key="1">
    <source>
        <dbReference type="EMBL" id="OGI95195.1"/>
    </source>
</evidence>
<sequence length="70" mass="8114">MKSRQPINLKGGNMWFFPSKAGSEANSRPNIEQVVAGQENEISAREEELRVIHRLKQKHHQHIPNDLEEK</sequence>
<dbReference type="AlphaFoldDB" id="A0A1F6XM55"/>
<name>A0A1F6XM55_9BACT</name>
<dbReference type="STRING" id="1801780.A2917_00895"/>
<dbReference type="Proteomes" id="UP000178104">
    <property type="component" value="Unassembled WGS sequence"/>
</dbReference>
<dbReference type="EMBL" id="MFVE01000006">
    <property type="protein sequence ID" value="OGI95195.1"/>
    <property type="molecule type" value="Genomic_DNA"/>
</dbReference>
<reference evidence="1 2" key="1">
    <citation type="journal article" date="2016" name="Nat. Commun.">
        <title>Thousands of microbial genomes shed light on interconnected biogeochemical processes in an aquifer system.</title>
        <authorList>
            <person name="Anantharaman K."/>
            <person name="Brown C.T."/>
            <person name="Hug L.A."/>
            <person name="Sharon I."/>
            <person name="Castelle C.J."/>
            <person name="Probst A.J."/>
            <person name="Thomas B.C."/>
            <person name="Singh A."/>
            <person name="Wilkins M.J."/>
            <person name="Karaoz U."/>
            <person name="Brodie E.L."/>
            <person name="Williams K.H."/>
            <person name="Hubbard S.S."/>
            <person name="Banfield J.F."/>
        </authorList>
    </citation>
    <scope>NUCLEOTIDE SEQUENCE [LARGE SCALE GENOMIC DNA]</scope>
</reference>
<evidence type="ECO:0000313" key="2">
    <source>
        <dbReference type="Proteomes" id="UP000178104"/>
    </source>
</evidence>
<organism evidence="1 2">
    <name type="scientific">Candidatus Nomurabacteria bacterium RIFCSPLOWO2_01_FULL_42_17</name>
    <dbReference type="NCBI Taxonomy" id="1801780"/>
    <lineage>
        <taxon>Bacteria</taxon>
        <taxon>Candidatus Nomuraibacteriota</taxon>
    </lineage>
</organism>
<accession>A0A1F6XM55</accession>